<accession>A0A4U3MES3</accession>
<dbReference type="AlphaFoldDB" id="A0A4U3MES3"/>
<gene>
    <name evidence="1" type="ORF">FDA94_20040</name>
</gene>
<comment type="caution">
    <text evidence="1">The sequence shown here is derived from an EMBL/GenBank/DDBJ whole genome shotgun (WGS) entry which is preliminary data.</text>
</comment>
<dbReference type="RefSeq" id="WP_137248607.1">
    <property type="nucleotide sequence ID" value="NZ_SZQA01000019.1"/>
</dbReference>
<dbReference type="OrthoDB" id="3698318at2"/>
<evidence type="ECO:0000313" key="1">
    <source>
        <dbReference type="EMBL" id="TKK86754.1"/>
    </source>
</evidence>
<proteinExistence type="predicted"/>
<sequence length="97" mass="11112">MSQWRVLIEENVGSANGKEWRVSDIYEVKGERAEARSIAYELAVRHQPQHPMNQGTRSVYRISDDEYLTTIKGATAKYHYRVVVAELLTLDASEELS</sequence>
<name>A0A4U3MES3_9ACTN</name>
<reference evidence="1 2" key="1">
    <citation type="submission" date="2019-04" db="EMBL/GenBank/DDBJ databases">
        <title>Herbidospora sp. NEAU-GS14.nov., a novel actinomycete isolated from soil.</title>
        <authorList>
            <person name="Han L."/>
        </authorList>
    </citation>
    <scope>NUCLEOTIDE SEQUENCE [LARGE SCALE GENOMIC DNA]</scope>
    <source>
        <strain evidence="1 2">NEAU-GS14</strain>
    </source>
</reference>
<dbReference type="Proteomes" id="UP000308705">
    <property type="component" value="Unassembled WGS sequence"/>
</dbReference>
<protein>
    <submittedName>
        <fullName evidence="1">Uncharacterized protein</fullName>
    </submittedName>
</protein>
<organism evidence="1 2">
    <name type="scientific">Herbidospora galbida</name>
    <dbReference type="NCBI Taxonomy" id="2575442"/>
    <lineage>
        <taxon>Bacteria</taxon>
        <taxon>Bacillati</taxon>
        <taxon>Actinomycetota</taxon>
        <taxon>Actinomycetes</taxon>
        <taxon>Streptosporangiales</taxon>
        <taxon>Streptosporangiaceae</taxon>
        <taxon>Herbidospora</taxon>
    </lineage>
</organism>
<evidence type="ECO:0000313" key="2">
    <source>
        <dbReference type="Proteomes" id="UP000308705"/>
    </source>
</evidence>
<dbReference type="EMBL" id="SZQA01000019">
    <property type="protein sequence ID" value="TKK86754.1"/>
    <property type="molecule type" value="Genomic_DNA"/>
</dbReference>
<keyword evidence="2" id="KW-1185">Reference proteome</keyword>